<dbReference type="InterPro" id="IPR050297">
    <property type="entry name" value="LipidA_mod_glycosyltrf_83"/>
</dbReference>
<feature type="transmembrane region" description="Helical" evidence="8">
    <location>
        <begin position="12"/>
        <end position="32"/>
    </location>
</feature>
<dbReference type="AlphaFoldDB" id="A0A1F8BNI9"/>
<evidence type="ECO:0000259" key="9">
    <source>
        <dbReference type="Pfam" id="PF13231"/>
    </source>
</evidence>
<gene>
    <name evidence="10" type="ORF">A2893_04700</name>
</gene>
<proteinExistence type="predicted"/>
<dbReference type="GO" id="GO:0009103">
    <property type="term" value="P:lipopolysaccharide biosynthetic process"/>
    <property type="evidence" value="ECO:0007669"/>
    <property type="project" value="UniProtKB-ARBA"/>
</dbReference>
<comment type="subcellular location">
    <subcellularLocation>
        <location evidence="1">Cell membrane</location>
        <topology evidence="1">Multi-pass membrane protein</topology>
    </subcellularLocation>
</comment>
<keyword evidence="6 8" id="KW-1133">Transmembrane helix</keyword>
<dbReference type="Proteomes" id="UP000176725">
    <property type="component" value="Unassembled WGS sequence"/>
</dbReference>
<feature type="transmembrane region" description="Helical" evidence="8">
    <location>
        <begin position="270"/>
        <end position="288"/>
    </location>
</feature>
<feature type="transmembrane region" description="Helical" evidence="8">
    <location>
        <begin position="322"/>
        <end position="340"/>
    </location>
</feature>
<keyword evidence="2" id="KW-1003">Cell membrane</keyword>
<organism evidence="10 11">
    <name type="scientific">Candidatus Woesebacteria bacterium RIFCSPLOWO2_01_FULL_39_25</name>
    <dbReference type="NCBI Taxonomy" id="1802521"/>
    <lineage>
        <taxon>Bacteria</taxon>
        <taxon>Candidatus Woeseibacteriota</taxon>
    </lineage>
</organism>
<feature type="transmembrane region" description="Helical" evidence="8">
    <location>
        <begin position="135"/>
        <end position="151"/>
    </location>
</feature>
<feature type="transmembrane region" description="Helical" evidence="8">
    <location>
        <begin position="300"/>
        <end position="316"/>
    </location>
</feature>
<evidence type="ECO:0000256" key="2">
    <source>
        <dbReference type="ARBA" id="ARBA00022475"/>
    </source>
</evidence>
<evidence type="ECO:0000256" key="6">
    <source>
        <dbReference type="ARBA" id="ARBA00022989"/>
    </source>
</evidence>
<feature type="transmembrane region" description="Helical" evidence="8">
    <location>
        <begin position="110"/>
        <end position="129"/>
    </location>
</feature>
<keyword evidence="3" id="KW-0328">Glycosyltransferase</keyword>
<evidence type="ECO:0000256" key="3">
    <source>
        <dbReference type="ARBA" id="ARBA00022676"/>
    </source>
</evidence>
<evidence type="ECO:0000313" key="11">
    <source>
        <dbReference type="Proteomes" id="UP000176725"/>
    </source>
</evidence>
<evidence type="ECO:0000256" key="5">
    <source>
        <dbReference type="ARBA" id="ARBA00022692"/>
    </source>
</evidence>
<reference evidence="10 11" key="1">
    <citation type="journal article" date="2016" name="Nat. Commun.">
        <title>Thousands of microbial genomes shed light on interconnected biogeochemical processes in an aquifer system.</title>
        <authorList>
            <person name="Anantharaman K."/>
            <person name="Brown C.T."/>
            <person name="Hug L.A."/>
            <person name="Sharon I."/>
            <person name="Castelle C.J."/>
            <person name="Probst A.J."/>
            <person name="Thomas B.C."/>
            <person name="Singh A."/>
            <person name="Wilkins M.J."/>
            <person name="Karaoz U."/>
            <person name="Brodie E.L."/>
            <person name="Williams K.H."/>
            <person name="Hubbard S.S."/>
            <person name="Banfield J.F."/>
        </authorList>
    </citation>
    <scope>NUCLEOTIDE SEQUENCE [LARGE SCALE GENOMIC DNA]</scope>
</reference>
<keyword evidence="4" id="KW-0808">Transferase</keyword>
<accession>A0A1F8BNI9</accession>
<feature type="transmembrane region" description="Helical" evidence="8">
    <location>
        <begin position="80"/>
        <end position="98"/>
    </location>
</feature>
<name>A0A1F8BNI9_9BACT</name>
<comment type="caution">
    <text evidence="10">The sequence shown here is derived from an EMBL/GenBank/DDBJ whole genome shotgun (WGS) entry which is preliminary data.</text>
</comment>
<keyword evidence="5 8" id="KW-0812">Transmembrane</keyword>
<evidence type="ECO:0000256" key="8">
    <source>
        <dbReference type="SAM" id="Phobius"/>
    </source>
</evidence>
<evidence type="ECO:0000256" key="4">
    <source>
        <dbReference type="ARBA" id="ARBA00022679"/>
    </source>
</evidence>
<keyword evidence="7 8" id="KW-0472">Membrane</keyword>
<feature type="transmembrane region" description="Helical" evidence="8">
    <location>
        <begin position="163"/>
        <end position="191"/>
    </location>
</feature>
<protein>
    <recommendedName>
        <fullName evidence="9">Glycosyltransferase RgtA/B/C/D-like domain-containing protein</fullName>
    </recommendedName>
</protein>
<dbReference type="EMBL" id="MGHH01000007">
    <property type="protein sequence ID" value="OGM64925.1"/>
    <property type="molecule type" value="Genomic_DNA"/>
</dbReference>
<dbReference type="GO" id="GO:0016763">
    <property type="term" value="F:pentosyltransferase activity"/>
    <property type="evidence" value="ECO:0007669"/>
    <property type="project" value="TreeGrafter"/>
</dbReference>
<evidence type="ECO:0000313" key="10">
    <source>
        <dbReference type="EMBL" id="OGM64925.1"/>
    </source>
</evidence>
<dbReference type="PANTHER" id="PTHR33908:SF11">
    <property type="entry name" value="MEMBRANE PROTEIN"/>
    <property type="match status" value="1"/>
</dbReference>
<feature type="domain" description="Glycosyltransferase RgtA/B/C/D-like" evidence="9">
    <location>
        <begin position="59"/>
        <end position="214"/>
    </location>
</feature>
<dbReference type="STRING" id="1802521.A2893_04700"/>
<dbReference type="GO" id="GO:0005886">
    <property type="term" value="C:plasma membrane"/>
    <property type="evidence" value="ECO:0007669"/>
    <property type="project" value="UniProtKB-SubCell"/>
</dbReference>
<feature type="transmembrane region" description="Helical" evidence="8">
    <location>
        <begin position="203"/>
        <end position="226"/>
    </location>
</feature>
<dbReference type="InterPro" id="IPR038731">
    <property type="entry name" value="RgtA/B/C-like"/>
</dbReference>
<sequence length="493" mass="57543">MVKWLIRGDKTIFFILLLGLILRLVAINQSLWLDEAIGAIAARDFTFSGILTDFIKADNHSPLYYLTLKAWTNIFGYSEVSIRFPSVIFGILTIYFAYRIAKLIIPSGKASFPIITSLLLSMSSFHIYYSQEARMYSMAAFFATTAFYYFFQLLNNEARRKDWVLFSVSITALAFTDYVPVFLLPVFWIIVFKKRKDINFRKLFLLAHALLVVLGILWLPTFIVQAERGNWLLQTWPAWKNVAGGATLKQLLLVWMKFVFGRISLSNRLLYYSLVVMTSIPVFLSLINSWKDRNKNVVRVWLWLIIPLLLGFLVSFNFPAFIYFRFVYVVPAFYLLISWGIEKIKNIRVKRVLFLGILTSNILSWFIYITNVNQQREQWREATMFVEKNAKSDEIVIFEFPEPFAPYRWYSKNLVQVKGITNSISVDPEKTSEITSKAIETKSGIYYFEYLRELSDPKDIVRKTLVEKGFIKKDVYNFQGVGFIEYYVKGESL</sequence>
<dbReference type="Pfam" id="PF13231">
    <property type="entry name" value="PMT_2"/>
    <property type="match status" value="1"/>
</dbReference>
<evidence type="ECO:0000256" key="7">
    <source>
        <dbReference type="ARBA" id="ARBA00023136"/>
    </source>
</evidence>
<evidence type="ECO:0000256" key="1">
    <source>
        <dbReference type="ARBA" id="ARBA00004651"/>
    </source>
</evidence>
<feature type="transmembrane region" description="Helical" evidence="8">
    <location>
        <begin position="352"/>
        <end position="370"/>
    </location>
</feature>
<dbReference type="PANTHER" id="PTHR33908">
    <property type="entry name" value="MANNOSYLTRANSFERASE YKCB-RELATED"/>
    <property type="match status" value="1"/>
</dbReference>